<protein>
    <submittedName>
        <fullName evidence="7">Cytochrome c class I</fullName>
    </submittedName>
</protein>
<dbReference type="GO" id="GO:0009055">
    <property type="term" value="F:electron transfer activity"/>
    <property type="evidence" value="ECO:0007669"/>
    <property type="project" value="InterPro"/>
</dbReference>
<dbReference type="Gene3D" id="1.10.760.10">
    <property type="entry name" value="Cytochrome c-like domain"/>
    <property type="match status" value="1"/>
</dbReference>
<evidence type="ECO:0000256" key="1">
    <source>
        <dbReference type="ARBA" id="ARBA00022617"/>
    </source>
</evidence>
<sequence length="170" mass="18140">MMRRCLGLGALGVVAALSLPGCFSNNRHQGARIYAEACAGCHGDAGQGLGRLIPPIAGADYLALHRAELPCMLRRGVHGPMTVNGILYNQVMPAARIDDKQLSPARLTNLLNYIENNWGNHAAPRTIQEVERQLTACPNVGEADKAINLGALHSSKKVVILSVAEASLLR</sequence>
<keyword evidence="1 4" id="KW-0349">Heme</keyword>
<reference evidence="8" key="1">
    <citation type="submission" date="2018-04" db="EMBL/GenBank/DDBJ databases">
        <title>Complete genome of Antarctic heterotrophic bacterium Hymenobacter nivis.</title>
        <authorList>
            <person name="Terashima M."/>
        </authorList>
    </citation>
    <scope>NUCLEOTIDE SEQUENCE [LARGE SCALE GENOMIC DNA]</scope>
    <source>
        <strain evidence="8">NBRC 111535</strain>
    </source>
</reference>
<dbReference type="AlphaFoldDB" id="A0A2Z3GDI3"/>
<organism evidence="7 8">
    <name type="scientific">Hymenobacter nivis</name>
    <dbReference type="NCBI Taxonomy" id="1850093"/>
    <lineage>
        <taxon>Bacteria</taxon>
        <taxon>Pseudomonadati</taxon>
        <taxon>Bacteroidota</taxon>
        <taxon>Cytophagia</taxon>
        <taxon>Cytophagales</taxon>
        <taxon>Hymenobacteraceae</taxon>
        <taxon>Hymenobacter</taxon>
    </lineage>
</organism>
<feature type="signal peptide" evidence="5">
    <location>
        <begin position="1"/>
        <end position="15"/>
    </location>
</feature>
<keyword evidence="8" id="KW-1185">Reference proteome</keyword>
<dbReference type="Proteomes" id="UP000245999">
    <property type="component" value="Chromosome"/>
</dbReference>
<feature type="domain" description="Cytochrome c" evidence="6">
    <location>
        <begin position="25"/>
        <end position="118"/>
    </location>
</feature>
<keyword evidence="3 4" id="KW-0408">Iron</keyword>
<accession>A0A2Z3GDI3</accession>
<dbReference type="InterPro" id="IPR036909">
    <property type="entry name" value="Cyt_c-like_dom_sf"/>
</dbReference>
<dbReference type="GO" id="GO:0046872">
    <property type="term" value="F:metal ion binding"/>
    <property type="evidence" value="ECO:0007669"/>
    <property type="project" value="UniProtKB-KW"/>
</dbReference>
<evidence type="ECO:0000256" key="3">
    <source>
        <dbReference type="ARBA" id="ARBA00023004"/>
    </source>
</evidence>
<dbReference type="PROSITE" id="PS51007">
    <property type="entry name" value="CYTC"/>
    <property type="match status" value="1"/>
</dbReference>
<dbReference type="PANTHER" id="PTHR35008">
    <property type="entry name" value="BLL4482 PROTEIN-RELATED"/>
    <property type="match status" value="1"/>
</dbReference>
<dbReference type="RefSeq" id="WP_109652216.1">
    <property type="nucleotide sequence ID" value="NZ_CP029145.1"/>
</dbReference>
<feature type="chain" id="PRO_5016388362" evidence="5">
    <location>
        <begin position="16"/>
        <end position="170"/>
    </location>
</feature>
<evidence type="ECO:0000259" key="6">
    <source>
        <dbReference type="PROSITE" id="PS51007"/>
    </source>
</evidence>
<dbReference type="KEGG" id="hnv:DDQ68_01145"/>
<name>A0A2Z3GDI3_9BACT</name>
<dbReference type="Pfam" id="PF13442">
    <property type="entry name" value="Cytochrome_CBB3"/>
    <property type="match status" value="1"/>
</dbReference>
<dbReference type="GO" id="GO:0020037">
    <property type="term" value="F:heme binding"/>
    <property type="evidence" value="ECO:0007669"/>
    <property type="project" value="InterPro"/>
</dbReference>
<evidence type="ECO:0000256" key="5">
    <source>
        <dbReference type="SAM" id="SignalP"/>
    </source>
</evidence>
<dbReference type="OrthoDB" id="9811395at2"/>
<gene>
    <name evidence="7" type="ORF">DDQ68_01145</name>
</gene>
<keyword evidence="2 4" id="KW-0479">Metal-binding</keyword>
<dbReference type="InterPro" id="IPR009056">
    <property type="entry name" value="Cyt_c-like_dom"/>
</dbReference>
<evidence type="ECO:0000313" key="8">
    <source>
        <dbReference type="Proteomes" id="UP000245999"/>
    </source>
</evidence>
<evidence type="ECO:0000256" key="4">
    <source>
        <dbReference type="PROSITE-ProRule" id="PRU00433"/>
    </source>
</evidence>
<evidence type="ECO:0000313" key="7">
    <source>
        <dbReference type="EMBL" id="AWM31513.1"/>
    </source>
</evidence>
<keyword evidence="5" id="KW-0732">Signal</keyword>
<dbReference type="SUPFAM" id="SSF46626">
    <property type="entry name" value="Cytochrome c"/>
    <property type="match status" value="1"/>
</dbReference>
<dbReference type="EMBL" id="CP029145">
    <property type="protein sequence ID" value="AWM31513.1"/>
    <property type="molecule type" value="Genomic_DNA"/>
</dbReference>
<proteinExistence type="predicted"/>
<dbReference type="PANTHER" id="PTHR35008:SF8">
    <property type="entry name" value="ALCOHOL DEHYDROGENASE CYTOCHROME C SUBUNIT"/>
    <property type="match status" value="1"/>
</dbReference>
<evidence type="ECO:0000256" key="2">
    <source>
        <dbReference type="ARBA" id="ARBA00022723"/>
    </source>
</evidence>
<dbReference type="InterPro" id="IPR051459">
    <property type="entry name" value="Cytochrome_c-type_DH"/>
</dbReference>